<sequence>MNKLFGFFLIFNFSSAVLGTCNTDSFCTCTTPCSGDTYGYDICVADCIKEYPGCSASVKCSGASDDYLLSIKNESDEQFKIAYNYEASECFKEKDFISPSPLILPPHNQAPRLTAKGAICFNPFNLIKKRTLSLSITMSSTGSSALCKFGMYEDTQGTVCTIEGHDVVYAYKDSDQIGSATIGKNPINPKPQNINFTFENNSSYPITITPADTGTCWTVGTGEGGLRTFTIDKTNHNPMGEFITSIDTTGTCLKEPSNLNIKFSSDLDSAPVTFMLSGESLSTDPLAATIGDKINVEFSYKGNVATVTFSDKT</sequence>
<protein>
    <submittedName>
        <fullName evidence="2">Uncharacterized protein</fullName>
    </submittedName>
</protein>
<dbReference type="EMBL" id="CP133270">
    <property type="protein sequence ID" value="WVX67679.1"/>
    <property type="molecule type" value="Genomic_DNA"/>
</dbReference>
<keyword evidence="1" id="KW-0732">Signal</keyword>
<organism evidence="2 3">
    <name type="scientific">Candidatus Bealeia paramacronuclearis</name>
    <dbReference type="NCBI Taxonomy" id="1921001"/>
    <lineage>
        <taxon>Bacteria</taxon>
        <taxon>Pseudomonadati</taxon>
        <taxon>Pseudomonadota</taxon>
        <taxon>Alphaproteobacteria</taxon>
        <taxon>Holosporales</taxon>
        <taxon>Holosporaceae</taxon>
        <taxon>Candidatus Bealeia</taxon>
    </lineage>
</organism>
<keyword evidence="3" id="KW-1185">Reference proteome</keyword>
<dbReference type="Proteomes" id="UP001330434">
    <property type="component" value="Chromosome"/>
</dbReference>
<evidence type="ECO:0000313" key="3">
    <source>
        <dbReference type="Proteomes" id="UP001330434"/>
    </source>
</evidence>
<evidence type="ECO:0000313" key="2">
    <source>
        <dbReference type="EMBL" id="WVX67679.1"/>
    </source>
</evidence>
<proteinExistence type="predicted"/>
<evidence type="ECO:0000256" key="1">
    <source>
        <dbReference type="SAM" id="SignalP"/>
    </source>
</evidence>
<feature type="chain" id="PRO_5045702824" evidence="1">
    <location>
        <begin position="20"/>
        <end position="313"/>
    </location>
</feature>
<accession>A0ABZ2CBG1</accession>
<reference evidence="2 3" key="1">
    <citation type="journal article" date="2024" name="Environ. Microbiol.">
        <title>Novel evolutionary insights on the interactions of the Holosporales (Alphaproteobacteria) with eukaryotic hosts from comparative genomics.</title>
        <authorList>
            <person name="Giovannini M."/>
            <person name="Petroni G."/>
            <person name="Castelli M."/>
        </authorList>
    </citation>
    <scope>NUCLEOTIDE SEQUENCE [LARGE SCALE GENOMIC DNA]</scope>
    <source>
        <strain evidence="2 3">US_Bl 15I1</strain>
    </source>
</reference>
<feature type="signal peptide" evidence="1">
    <location>
        <begin position="1"/>
        <end position="19"/>
    </location>
</feature>
<dbReference type="RefSeq" id="WP_331256370.1">
    <property type="nucleotide sequence ID" value="NZ_CP133270.1"/>
</dbReference>
<name>A0ABZ2CBG1_9PROT</name>
<gene>
    <name evidence="2" type="ORF">Bealeia1_01895</name>
</gene>